<gene>
    <name evidence="5" type="ORF">FEF26_01195</name>
</gene>
<evidence type="ECO:0000256" key="3">
    <source>
        <dbReference type="ARBA" id="ARBA00022840"/>
    </source>
</evidence>
<comment type="caution">
    <text evidence="5">The sequence shown here is derived from an EMBL/GenBank/DDBJ whole genome shotgun (WGS) entry which is preliminary data.</text>
</comment>
<dbReference type="InterPro" id="IPR051120">
    <property type="entry name" value="ABC_AA/LPS_Transport"/>
</dbReference>
<evidence type="ECO:0000259" key="4">
    <source>
        <dbReference type="PROSITE" id="PS50893"/>
    </source>
</evidence>
<reference evidence="5 6" key="1">
    <citation type="submission" date="2019-05" db="EMBL/GenBank/DDBJ databases">
        <title>Nesterenkonia sp. GY074 isolated from the Southern Atlantic Ocean.</title>
        <authorList>
            <person name="Zhang G."/>
        </authorList>
    </citation>
    <scope>NUCLEOTIDE SEQUENCE [LARGE SCALE GENOMIC DNA]</scope>
    <source>
        <strain evidence="5 6">GY074</strain>
    </source>
</reference>
<dbReference type="SMART" id="SM00382">
    <property type="entry name" value="AAA"/>
    <property type="match status" value="1"/>
</dbReference>
<dbReference type="PROSITE" id="PS50893">
    <property type="entry name" value="ABC_TRANSPORTER_2"/>
    <property type="match status" value="1"/>
</dbReference>
<dbReference type="PANTHER" id="PTHR45772">
    <property type="entry name" value="CONSERVED COMPONENT OF ABC TRANSPORTER FOR NATURAL AMINO ACIDS-RELATED"/>
    <property type="match status" value="1"/>
</dbReference>
<dbReference type="GO" id="GO:0005886">
    <property type="term" value="C:plasma membrane"/>
    <property type="evidence" value="ECO:0007669"/>
    <property type="project" value="TreeGrafter"/>
</dbReference>
<dbReference type="SUPFAM" id="SSF52540">
    <property type="entry name" value="P-loop containing nucleoside triphosphate hydrolases"/>
    <property type="match status" value="1"/>
</dbReference>
<evidence type="ECO:0000313" key="6">
    <source>
        <dbReference type="Proteomes" id="UP000310458"/>
    </source>
</evidence>
<protein>
    <submittedName>
        <fullName evidence="5">ATP-binding cassette domain-containing protein</fullName>
    </submittedName>
</protein>
<keyword evidence="6" id="KW-1185">Reference proteome</keyword>
<dbReference type="GO" id="GO:0005524">
    <property type="term" value="F:ATP binding"/>
    <property type="evidence" value="ECO:0007669"/>
    <property type="project" value="UniProtKB-KW"/>
</dbReference>
<proteinExistence type="predicted"/>
<dbReference type="OrthoDB" id="9805514at2"/>
<dbReference type="RefSeq" id="WP_138251708.1">
    <property type="nucleotide sequence ID" value="NZ_VAVZ01000002.1"/>
</dbReference>
<dbReference type="GO" id="GO:0016887">
    <property type="term" value="F:ATP hydrolysis activity"/>
    <property type="evidence" value="ECO:0007669"/>
    <property type="project" value="InterPro"/>
</dbReference>
<keyword evidence="3 5" id="KW-0067">ATP-binding</keyword>
<name>A0A5R9BLU2_9MICC</name>
<dbReference type="AlphaFoldDB" id="A0A5R9BLU2"/>
<keyword evidence="1" id="KW-0813">Transport</keyword>
<dbReference type="Gene3D" id="3.40.50.300">
    <property type="entry name" value="P-loop containing nucleotide triphosphate hydrolases"/>
    <property type="match status" value="1"/>
</dbReference>
<evidence type="ECO:0000256" key="1">
    <source>
        <dbReference type="ARBA" id="ARBA00022448"/>
    </source>
</evidence>
<keyword evidence="2" id="KW-0547">Nucleotide-binding</keyword>
<dbReference type="Pfam" id="PF12399">
    <property type="entry name" value="BCA_ABC_TP_C"/>
    <property type="match status" value="1"/>
</dbReference>
<dbReference type="InterPro" id="IPR027417">
    <property type="entry name" value="P-loop_NTPase"/>
</dbReference>
<dbReference type="InterPro" id="IPR003439">
    <property type="entry name" value="ABC_transporter-like_ATP-bd"/>
</dbReference>
<dbReference type="Proteomes" id="UP000310458">
    <property type="component" value="Unassembled WGS sequence"/>
</dbReference>
<dbReference type="InterPro" id="IPR032823">
    <property type="entry name" value="BCA_ABC_TP_C"/>
</dbReference>
<organism evidence="5 6">
    <name type="scientific">Nesterenkonia salmonea</name>
    <dbReference type="NCBI Taxonomy" id="1804987"/>
    <lineage>
        <taxon>Bacteria</taxon>
        <taxon>Bacillati</taxon>
        <taxon>Actinomycetota</taxon>
        <taxon>Actinomycetes</taxon>
        <taxon>Micrococcales</taxon>
        <taxon>Micrococcaceae</taxon>
        <taxon>Nesterenkonia</taxon>
    </lineage>
</organism>
<dbReference type="InterPro" id="IPR003593">
    <property type="entry name" value="AAA+_ATPase"/>
</dbReference>
<dbReference type="Pfam" id="PF00005">
    <property type="entry name" value="ABC_tran"/>
    <property type="match status" value="1"/>
</dbReference>
<dbReference type="PANTHER" id="PTHR45772:SF1">
    <property type="entry name" value="ABC TRANSPORTER ATP-BINDING PROTEIN"/>
    <property type="match status" value="1"/>
</dbReference>
<evidence type="ECO:0000313" key="5">
    <source>
        <dbReference type="EMBL" id="TLQ01083.1"/>
    </source>
</evidence>
<evidence type="ECO:0000256" key="2">
    <source>
        <dbReference type="ARBA" id="ARBA00022741"/>
    </source>
</evidence>
<dbReference type="EMBL" id="VAVZ01000002">
    <property type="protein sequence ID" value="TLQ01083.1"/>
    <property type="molecule type" value="Genomic_DNA"/>
</dbReference>
<feature type="domain" description="ABC transporter" evidence="4">
    <location>
        <begin position="9"/>
        <end position="239"/>
    </location>
</feature>
<sequence>MSGNASPRLTVSALTVAFGGLTALKNVSFTVEADETVALIGPNGAGKTTVFNAVCSLVRPKSGSISINGRPAPDSTSALLEQGVSRTLQGLGLFSGLTVLENVLVPLTSLRQRTAAAQTAAAMLERLSLGSYAQAPVDSLPYAMRKRVALARALVTNPSLLLLDEPAGGLSREDISDLADLVRSLRTQGNAVLLVEHHVDFVMEVADRVVVLDFGEVVAIGTPDEVRSDPAVEAAYLGLEAA</sequence>
<accession>A0A5R9BLU2</accession>